<reference evidence="2 3" key="1">
    <citation type="submission" date="2016-10" db="EMBL/GenBank/DDBJ databases">
        <authorList>
            <person name="Varghese N."/>
            <person name="Submissions S."/>
        </authorList>
    </citation>
    <scope>NUCLEOTIDE SEQUENCE [LARGE SCALE GENOMIC DNA]</scope>
    <source>
        <strain evidence="2 3">CGMCC 1.6377</strain>
    </source>
</reference>
<protein>
    <recommendedName>
        <fullName evidence="1">DUF7344 domain-containing protein</fullName>
    </recommendedName>
</protein>
<dbReference type="Pfam" id="PF24035">
    <property type="entry name" value="DUF7344"/>
    <property type="match status" value="1"/>
</dbReference>
<keyword evidence="3" id="KW-1185">Reference proteome</keyword>
<accession>A0A1I3ADW0</accession>
<name>A0A1I3ADW0_9EURY</name>
<evidence type="ECO:0000313" key="2">
    <source>
        <dbReference type="EMBL" id="SFH47996.1"/>
    </source>
</evidence>
<dbReference type="AlphaFoldDB" id="A0A1I3ADW0"/>
<dbReference type="InterPro" id="IPR036388">
    <property type="entry name" value="WH-like_DNA-bd_sf"/>
</dbReference>
<dbReference type="EMBL" id="FOPZ01000005">
    <property type="protein sequence ID" value="SFH47996.1"/>
    <property type="molecule type" value="Genomic_DNA"/>
</dbReference>
<dbReference type="Proteomes" id="UP000323537">
    <property type="component" value="Unassembled WGS sequence"/>
</dbReference>
<evidence type="ECO:0000313" key="3">
    <source>
        <dbReference type="Proteomes" id="UP000323537"/>
    </source>
</evidence>
<proteinExistence type="predicted"/>
<dbReference type="InterPro" id="IPR055768">
    <property type="entry name" value="DUF7344"/>
</dbReference>
<organism evidence="2 3">
    <name type="scientific">Halorubrum aquaticum</name>
    <dbReference type="NCBI Taxonomy" id="387340"/>
    <lineage>
        <taxon>Archaea</taxon>
        <taxon>Methanobacteriati</taxon>
        <taxon>Methanobacteriota</taxon>
        <taxon>Stenosarchaea group</taxon>
        <taxon>Halobacteria</taxon>
        <taxon>Halobacteriales</taxon>
        <taxon>Haloferacaceae</taxon>
        <taxon>Halorubrum</taxon>
    </lineage>
</organism>
<sequence length="112" mass="12658">MVGQLMQSNTQAVSTETLLRVVADPKRRAILRHLNRTDSRAVDVDALTAALESHGRPIDAEDDRTAIELRHTHLPMLADADVIEYDRGRDYVAYRGDDRTEALLTFVSERLE</sequence>
<evidence type="ECO:0000259" key="1">
    <source>
        <dbReference type="Pfam" id="PF24035"/>
    </source>
</evidence>
<feature type="domain" description="DUF7344" evidence="1">
    <location>
        <begin position="20"/>
        <end position="92"/>
    </location>
</feature>
<gene>
    <name evidence="2" type="ORF">SAMN04488066_10593</name>
</gene>
<dbReference type="Gene3D" id="1.10.10.10">
    <property type="entry name" value="Winged helix-like DNA-binding domain superfamily/Winged helix DNA-binding domain"/>
    <property type="match status" value="1"/>
</dbReference>